<evidence type="ECO:0008006" key="4">
    <source>
        <dbReference type="Google" id="ProtNLM"/>
    </source>
</evidence>
<dbReference type="EMBL" id="MGEF01000030">
    <property type="protein sequence ID" value="OGL78497.1"/>
    <property type="molecule type" value="Genomic_DNA"/>
</dbReference>
<dbReference type="Proteomes" id="UP000176604">
    <property type="component" value="Unassembled WGS sequence"/>
</dbReference>
<keyword evidence="1" id="KW-0812">Transmembrane</keyword>
<evidence type="ECO:0000256" key="1">
    <source>
        <dbReference type="SAM" id="Phobius"/>
    </source>
</evidence>
<keyword evidence="1" id="KW-0472">Membrane</keyword>
<comment type="caution">
    <text evidence="2">The sequence shown here is derived from an EMBL/GenBank/DDBJ whole genome shotgun (WGS) entry which is preliminary data.</text>
</comment>
<evidence type="ECO:0000313" key="3">
    <source>
        <dbReference type="Proteomes" id="UP000176604"/>
    </source>
</evidence>
<reference evidence="2 3" key="1">
    <citation type="journal article" date="2016" name="Nat. Commun.">
        <title>Thousands of microbial genomes shed light on interconnected biogeochemical processes in an aquifer system.</title>
        <authorList>
            <person name="Anantharaman K."/>
            <person name="Brown C.T."/>
            <person name="Hug L.A."/>
            <person name="Sharon I."/>
            <person name="Castelle C.J."/>
            <person name="Probst A.J."/>
            <person name="Thomas B.C."/>
            <person name="Singh A."/>
            <person name="Wilkins M.J."/>
            <person name="Karaoz U."/>
            <person name="Brodie E.L."/>
            <person name="Williams K.H."/>
            <person name="Hubbard S.S."/>
            <person name="Banfield J.F."/>
        </authorList>
    </citation>
    <scope>NUCLEOTIDE SEQUENCE [LARGE SCALE GENOMIC DNA]</scope>
</reference>
<keyword evidence="1" id="KW-1133">Transmembrane helix</keyword>
<protein>
    <recommendedName>
        <fullName evidence="4">Metal-dependent hydrolase</fullName>
    </recommendedName>
</protein>
<dbReference type="STRING" id="1802397.A3J43_03920"/>
<organism evidence="2 3">
    <name type="scientific">Candidatus Uhrbacteria bacterium RIFCSPHIGHO2_12_FULL_54_23</name>
    <dbReference type="NCBI Taxonomy" id="1802397"/>
    <lineage>
        <taxon>Bacteria</taxon>
        <taxon>Candidatus Uhriibacteriota</taxon>
    </lineage>
</organism>
<gene>
    <name evidence="2" type="ORF">A3J43_03920</name>
</gene>
<dbReference type="Pfam" id="PF04307">
    <property type="entry name" value="YdjM"/>
    <property type="match status" value="1"/>
</dbReference>
<evidence type="ECO:0000313" key="2">
    <source>
        <dbReference type="EMBL" id="OGL78497.1"/>
    </source>
</evidence>
<dbReference type="InterPro" id="IPR007404">
    <property type="entry name" value="YdjM-like"/>
</dbReference>
<feature type="transmembrane region" description="Helical" evidence="1">
    <location>
        <begin position="80"/>
        <end position="98"/>
    </location>
</feature>
<name>A0A1F7ULB3_9BACT</name>
<accession>A0A1F7ULB3</accession>
<proteinExistence type="predicted"/>
<sequence>MLPFAHLASGYLVYASVAHSVEVNNTPLLSAALAGALAPDIDGLFGAQIKDHKNTVFHAPLFWLCMCAIAFTAGKGWFPIFIPPLIVFFLSIFIHLFLDWMSARTSGIRVFYPFSNVREAAGIHGLARGGMSPREAGKRSL</sequence>
<dbReference type="AlphaFoldDB" id="A0A1F7ULB3"/>